<dbReference type="EMBL" id="AHHD01000088">
    <property type="protein sequence ID" value="EKG20406.1"/>
    <property type="molecule type" value="Genomic_DNA"/>
</dbReference>
<evidence type="ECO:0000313" key="2">
    <source>
        <dbReference type="Proteomes" id="UP000007129"/>
    </source>
</evidence>
<organism evidence="1 2">
    <name type="scientific">Macrophomina phaseolina (strain MS6)</name>
    <name type="common">Charcoal rot fungus</name>
    <dbReference type="NCBI Taxonomy" id="1126212"/>
    <lineage>
        <taxon>Eukaryota</taxon>
        <taxon>Fungi</taxon>
        <taxon>Dikarya</taxon>
        <taxon>Ascomycota</taxon>
        <taxon>Pezizomycotina</taxon>
        <taxon>Dothideomycetes</taxon>
        <taxon>Dothideomycetes incertae sedis</taxon>
        <taxon>Botryosphaeriales</taxon>
        <taxon>Botryosphaeriaceae</taxon>
        <taxon>Macrophomina</taxon>
    </lineage>
</organism>
<accession>K2RD03</accession>
<protein>
    <submittedName>
        <fullName evidence="1">Uncharacterized protein</fullName>
    </submittedName>
</protein>
<dbReference type="HOGENOM" id="CLU_1482253_0_0_1"/>
<dbReference type="InParanoid" id="K2RD03"/>
<dbReference type="AlphaFoldDB" id="K2RD03"/>
<gene>
    <name evidence="1" type="ORF">MPH_02332</name>
</gene>
<name>K2RD03_MACPH</name>
<comment type="caution">
    <text evidence="1">The sequence shown here is derived from an EMBL/GenBank/DDBJ whole genome shotgun (WGS) entry which is preliminary data.</text>
</comment>
<dbReference type="Proteomes" id="UP000007129">
    <property type="component" value="Unassembled WGS sequence"/>
</dbReference>
<evidence type="ECO:0000313" key="1">
    <source>
        <dbReference type="EMBL" id="EKG20406.1"/>
    </source>
</evidence>
<proteinExistence type="predicted"/>
<sequence>MYIYSLPTSSPRTRTFERVSFHGLNPQARRECGGPFAGGEKRDCVSVCDGRGAVIVIFGEGRECPRVCVCAVASSYGCEGFCAAERLKKVAPSWDLVDLDRNPGHGRQSLGRYLGKAEINLLMCCWSVNLSSTSDLPSSVIPTDGCSFAPHFMWTAPNTTRPASYVSMPIHLPRVAEACIWT</sequence>
<reference evidence="1 2" key="1">
    <citation type="journal article" date="2012" name="BMC Genomics">
        <title>Tools to kill: Genome of one of the most destructive plant pathogenic fungi Macrophomina phaseolina.</title>
        <authorList>
            <person name="Islam M.S."/>
            <person name="Haque M.S."/>
            <person name="Islam M.M."/>
            <person name="Emdad E.M."/>
            <person name="Halim A."/>
            <person name="Hossen Q.M.M."/>
            <person name="Hossain M.Z."/>
            <person name="Ahmed B."/>
            <person name="Rahim S."/>
            <person name="Rahman M.S."/>
            <person name="Alam M.M."/>
            <person name="Hou S."/>
            <person name="Wan X."/>
            <person name="Saito J.A."/>
            <person name="Alam M."/>
        </authorList>
    </citation>
    <scope>NUCLEOTIDE SEQUENCE [LARGE SCALE GENOMIC DNA]</scope>
    <source>
        <strain evidence="1 2">MS6</strain>
    </source>
</reference>
<dbReference type="VEuPathDB" id="FungiDB:MPH_02332"/>